<sequence>AAALTVELLDGNVVVGSVVANAYRQDLKDSGKGTGNYGFTLAMPNVLKDGLQHTITLRVKGSSYKLAGTPRGVNCVMPALYDGALESAT</sequence>
<evidence type="ECO:0000313" key="1">
    <source>
        <dbReference type="EMBL" id="MCF2501734.1"/>
    </source>
</evidence>
<accession>A0A9X1QJ14</accession>
<proteinExistence type="predicted"/>
<comment type="caution">
    <text evidence="1">The sequence shown here is derived from an EMBL/GenBank/DDBJ whole genome shotgun (WGS) entry which is preliminary data.</text>
</comment>
<gene>
    <name evidence="1" type="ORF">L0661_25685</name>
</gene>
<dbReference type="AlphaFoldDB" id="A0A9X1QJ14"/>
<feature type="non-terminal residue" evidence="1">
    <location>
        <position position="89"/>
    </location>
</feature>
<protein>
    <submittedName>
        <fullName evidence="1">Uncharacterized protein</fullName>
    </submittedName>
</protein>
<dbReference type="EMBL" id="JAKFFV010000035">
    <property type="protein sequence ID" value="MCF2501734.1"/>
    <property type="molecule type" value="Genomic_DNA"/>
</dbReference>
<organism evidence="1 2">
    <name type="scientific">Dyadobacter chenhuakuii</name>
    <dbReference type="NCBI Taxonomy" id="2909339"/>
    <lineage>
        <taxon>Bacteria</taxon>
        <taxon>Pseudomonadati</taxon>
        <taxon>Bacteroidota</taxon>
        <taxon>Cytophagia</taxon>
        <taxon>Cytophagales</taxon>
        <taxon>Spirosomataceae</taxon>
        <taxon>Dyadobacter</taxon>
    </lineage>
</organism>
<dbReference type="Proteomes" id="UP001139411">
    <property type="component" value="Unassembled WGS sequence"/>
</dbReference>
<name>A0A9X1QJ14_9BACT</name>
<evidence type="ECO:0000313" key="2">
    <source>
        <dbReference type="Proteomes" id="UP001139411"/>
    </source>
</evidence>
<reference evidence="1" key="1">
    <citation type="submission" date="2022-01" db="EMBL/GenBank/DDBJ databases">
        <title>Novel species in genus Dyadobacter.</title>
        <authorList>
            <person name="Ma C."/>
        </authorList>
    </citation>
    <scope>NUCLEOTIDE SEQUENCE</scope>
    <source>
        <strain evidence="1">CY357</strain>
    </source>
</reference>
<dbReference type="RefSeq" id="WP_235179822.1">
    <property type="nucleotide sequence ID" value="NZ_JAKFFV010000035.1"/>
</dbReference>
<feature type="non-terminal residue" evidence="1">
    <location>
        <position position="1"/>
    </location>
</feature>